<dbReference type="OrthoDB" id="5624617at2"/>
<evidence type="ECO:0000259" key="3">
    <source>
        <dbReference type="Pfam" id="PF13472"/>
    </source>
</evidence>
<dbReference type="PROSITE" id="PS51257">
    <property type="entry name" value="PROKAR_LIPOPROTEIN"/>
    <property type="match status" value="1"/>
</dbReference>
<sequence>MTRRTLAACLALAGVACGAPAGPSARAADAPVPPSSTATPAAAPPMPVEAMRAQLADWANLARYRAENAALPPPAPGERRVVFMGDSITDAWGRQVGAFFPGKPYVNRGISGQTTPQMLVRFMPDVVRLRPAAVVILAGTNDIAGNTGPATPRMIEDNLAAMAAIARQHGIKVVLASILPAAAYPWRPGIRPAAEIRQINGWIRDYCAREGLVYLDYHAALADAGGGMRPGLSSDGVHPTAAGYALMAPLAEAAIARALGR</sequence>
<evidence type="ECO:0000256" key="1">
    <source>
        <dbReference type="SAM" id="MobiDB-lite"/>
    </source>
</evidence>
<evidence type="ECO:0000313" key="5">
    <source>
        <dbReference type="Proteomes" id="UP000245812"/>
    </source>
</evidence>
<evidence type="ECO:0000313" key="4">
    <source>
        <dbReference type="EMBL" id="PWK88547.1"/>
    </source>
</evidence>
<keyword evidence="2" id="KW-0732">Signal</keyword>
<gene>
    <name evidence="4" type="ORF">C7456_10577</name>
</gene>
<evidence type="ECO:0000256" key="2">
    <source>
        <dbReference type="SAM" id="SignalP"/>
    </source>
</evidence>
<dbReference type="EMBL" id="QGHC01000005">
    <property type="protein sequence ID" value="PWK88547.1"/>
    <property type="molecule type" value="Genomic_DNA"/>
</dbReference>
<dbReference type="CDD" id="cd04501">
    <property type="entry name" value="SGNH_hydrolase_like_4"/>
    <property type="match status" value="1"/>
</dbReference>
<protein>
    <submittedName>
        <fullName evidence="4">Lysophospholipase L1-like esterase</fullName>
    </submittedName>
</protein>
<feature type="domain" description="SGNH hydrolase-type esterase" evidence="3">
    <location>
        <begin position="83"/>
        <end position="246"/>
    </location>
</feature>
<accession>A0A316I555</accession>
<dbReference type="PANTHER" id="PTHR30383:SF5">
    <property type="entry name" value="SGNH HYDROLASE-TYPE ESTERASE DOMAIN-CONTAINING PROTEIN"/>
    <property type="match status" value="1"/>
</dbReference>
<feature type="compositionally biased region" description="Low complexity" evidence="1">
    <location>
        <begin position="23"/>
        <end position="41"/>
    </location>
</feature>
<dbReference type="InterPro" id="IPR013830">
    <property type="entry name" value="SGNH_hydro"/>
</dbReference>
<reference evidence="4 5" key="1">
    <citation type="submission" date="2018-05" db="EMBL/GenBank/DDBJ databases">
        <title>Genomic Encyclopedia of Type Strains, Phase IV (KMG-IV): sequencing the most valuable type-strain genomes for metagenomic binning, comparative biology and taxonomic classification.</title>
        <authorList>
            <person name="Goeker M."/>
        </authorList>
    </citation>
    <scope>NUCLEOTIDE SEQUENCE [LARGE SCALE GENOMIC DNA]</scope>
    <source>
        <strain evidence="4 5">DSM 14263</strain>
    </source>
</reference>
<feature type="signal peptide" evidence="2">
    <location>
        <begin position="1"/>
        <end position="21"/>
    </location>
</feature>
<keyword evidence="5" id="KW-1185">Reference proteome</keyword>
<organism evidence="4 5">
    <name type="scientific">Fulvimonas soli</name>
    <dbReference type="NCBI Taxonomy" id="155197"/>
    <lineage>
        <taxon>Bacteria</taxon>
        <taxon>Pseudomonadati</taxon>
        <taxon>Pseudomonadota</taxon>
        <taxon>Gammaproteobacteria</taxon>
        <taxon>Lysobacterales</taxon>
        <taxon>Rhodanobacteraceae</taxon>
        <taxon>Fulvimonas</taxon>
    </lineage>
</organism>
<proteinExistence type="predicted"/>
<feature type="chain" id="PRO_5016266140" evidence="2">
    <location>
        <begin position="22"/>
        <end position="261"/>
    </location>
</feature>
<dbReference type="AlphaFoldDB" id="A0A316I555"/>
<feature type="region of interest" description="Disordered" evidence="1">
    <location>
        <begin position="23"/>
        <end position="44"/>
    </location>
</feature>
<dbReference type="GO" id="GO:0004622">
    <property type="term" value="F:phosphatidylcholine lysophospholipase activity"/>
    <property type="evidence" value="ECO:0007669"/>
    <property type="project" value="TreeGrafter"/>
</dbReference>
<dbReference type="Proteomes" id="UP000245812">
    <property type="component" value="Unassembled WGS sequence"/>
</dbReference>
<dbReference type="Gene3D" id="3.40.50.1110">
    <property type="entry name" value="SGNH hydrolase"/>
    <property type="match status" value="1"/>
</dbReference>
<dbReference type="InterPro" id="IPR036514">
    <property type="entry name" value="SGNH_hydro_sf"/>
</dbReference>
<dbReference type="InterPro" id="IPR051532">
    <property type="entry name" value="Ester_Hydrolysis_Enzymes"/>
</dbReference>
<comment type="caution">
    <text evidence="4">The sequence shown here is derived from an EMBL/GenBank/DDBJ whole genome shotgun (WGS) entry which is preliminary data.</text>
</comment>
<dbReference type="SUPFAM" id="SSF52266">
    <property type="entry name" value="SGNH hydrolase"/>
    <property type="match status" value="1"/>
</dbReference>
<dbReference type="Pfam" id="PF13472">
    <property type="entry name" value="Lipase_GDSL_2"/>
    <property type="match status" value="1"/>
</dbReference>
<name>A0A316I555_9GAMM</name>
<dbReference type="PANTHER" id="PTHR30383">
    <property type="entry name" value="THIOESTERASE 1/PROTEASE 1/LYSOPHOSPHOLIPASE L1"/>
    <property type="match status" value="1"/>
</dbReference>